<dbReference type="OrthoDB" id="9791837at2"/>
<evidence type="ECO:0000256" key="2">
    <source>
        <dbReference type="ARBA" id="ARBA00003015"/>
    </source>
</evidence>
<evidence type="ECO:0000256" key="4">
    <source>
        <dbReference type="ARBA" id="ARBA00022603"/>
    </source>
</evidence>
<dbReference type="CDD" id="cd02440">
    <property type="entry name" value="AdoMet_MTases"/>
    <property type="match status" value="1"/>
</dbReference>
<gene>
    <name evidence="8" type="ordered locus">LIA012</name>
</gene>
<keyword evidence="6" id="KW-0949">S-adenosyl-L-methionine</keyword>
<evidence type="ECO:0000256" key="5">
    <source>
        <dbReference type="ARBA" id="ARBA00022679"/>
    </source>
</evidence>
<keyword evidence="5" id="KW-0808">Transferase</keyword>
<evidence type="ECO:0000256" key="6">
    <source>
        <dbReference type="ARBA" id="ARBA00022691"/>
    </source>
</evidence>
<keyword evidence="7" id="KW-0819">tRNA processing</keyword>
<accession>Q1MP22</accession>
<proteinExistence type="predicted"/>
<dbReference type="GO" id="GO:0008176">
    <property type="term" value="F:tRNA (guanine(46)-N7)-methyltransferase activity"/>
    <property type="evidence" value="ECO:0007669"/>
    <property type="project" value="UniProtKB-EC"/>
</dbReference>
<evidence type="ECO:0000313" key="8">
    <source>
        <dbReference type="EMBL" id="CAJ53935.1"/>
    </source>
</evidence>
<dbReference type="Proteomes" id="UP000002430">
    <property type="component" value="Plasmid 1"/>
</dbReference>
<geneLocation type="plasmid" evidence="9">
    <name>pLaw1</name>
</geneLocation>
<dbReference type="AlphaFoldDB" id="Q1MP22"/>
<organism evidence="8 9">
    <name type="scientific">Lawsonia intracellularis (strain PHE/MN1-00)</name>
    <dbReference type="NCBI Taxonomy" id="363253"/>
    <lineage>
        <taxon>Bacteria</taxon>
        <taxon>Pseudomonadati</taxon>
        <taxon>Thermodesulfobacteriota</taxon>
        <taxon>Desulfovibrionia</taxon>
        <taxon>Desulfovibrionales</taxon>
        <taxon>Desulfovibrionaceae</taxon>
        <taxon>Lawsonia</taxon>
    </lineage>
</organism>
<sequence length="236" mass="27368">MKNIEIQSQEDATYECLLKNRQYKANIFADKVRQVSTYIDSGITSSENKTFLEIGFNDGLLFKSLQKKYPKAKFIGVEVRQSCVDNMVKQGFDCRLITDEFFSIDEKFDVIYGTSVLHHISRPFDFITYLYNDLLKPSNGGEGDKIITFVNEAHRYDLVSILHTTLVRTWKYEKQLFKISKNKIKNALQALTNEYVIDSNPPVCITGFKSLDNIYRKMKLHHISFLGNLSFMIKKV</sequence>
<reference evidence="8 9" key="1">
    <citation type="submission" date="2005-11" db="EMBL/GenBank/DDBJ databases">
        <title>The complete genome sequence of Lawsonia intracellularis: the causative agent of proliferative enteropathy.</title>
        <authorList>
            <person name="Kaur K."/>
            <person name="Zhang Q."/>
            <person name="Beckler D."/>
            <person name="Munir S."/>
            <person name="Li L."/>
            <person name="Kinsley K."/>
            <person name="Herron L."/>
            <person name="Peterson A."/>
            <person name="May B."/>
            <person name="Singh S."/>
            <person name="Gebhart C."/>
            <person name="Kapur V."/>
        </authorList>
    </citation>
    <scope>NUCLEOTIDE SEQUENCE [LARGE SCALE GENOMIC DNA]</scope>
    <source>
        <strain evidence="8 9">PHE/MN1-00</strain>
        <plasmid evidence="9">pLaw1</plasmid>
    </source>
</reference>
<keyword evidence="9" id="KW-1185">Reference proteome</keyword>
<name>Q1MP22_LAWIP</name>
<dbReference type="InterPro" id="IPR029063">
    <property type="entry name" value="SAM-dependent_MTases_sf"/>
</dbReference>
<dbReference type="EC" id="2.1.1.33" evidence="3"/>
<evidence type="ECO:0000256" key="1">
    <source>
        <dbReference type="ARBA" id="ARBA00000142"/>
    </source>
</evidence>
<dbReference type="HOGENOM" id="CLU_1174226_0_0_7"/>
<dbReference type="Gene3D" id="3.40.50.150">
    <property type="entry name" value="Vaccinia Virus protein VP39"/>
    <property type="match status" value="1"/>
</dbReference>
<evidence type="ECO:0000313" key="9">
    <source>
        <dbReference type="Proteomes" id="UP000002430"/>
    </source>
</evidence>
<dbReference type="KEGG" id="lip:LIA012"/>
<keyword evidence="8" id="KW-0614">Plasmid</keyword>
<dbReference type="RefSeq" id="WP_011527278.1">
    <property type="nucleotide sequence ID" value="NC_008012.1"/>
</dbReference>
<protein>
    <recommendedName>
        <fullName evidence="3">tRNA (guanine(46)-N(7))-methyltransferase</fullName>
        <ecNumber evidence="3">2.1.1.33</ecNumber>
    </recommendedName>
</protein>
<dbReference type="SUPFAM" id="SSF53335">
    <property type="entry name" value="S-adenosyl-L-methionine-dependent methyltransferases"/>
    <property type="match status" value="1"/>
</dbReference>
<dbReference type="Pfam" id="PF02390">
    <property type="entry name" value="Methyltransf_4"/>
    <property type="match status" value="1"/>
</dbReference>
<keyword evidence="4" id="KW-0489">Methyltransferase</keyword>
<comment type="function">
    <text evidence="2">Catalyzes the formation of N(7)-methylguanine at position 46 (m7G46) in tRNA.</text>
</comment>
<dbReference type="EMBL" id="AM180253">
    <property type="protein sequence ID" value="CAJ53935.1"/>
    <property type="molecule type" value="Genomic_DNA"/>
</dbReference>
<dbReference type="InterPro" id="IPR003358">
    <property type="entry name" value="tRNA_(Gua-N-7)_MeTrfase_Trmb"/>
</dbReference>
<evidence type="ECO:0000256" key="3">
    <source>
        <dbReference type="ARBA" id="ARBA00011977"/>
    </source>
</evidence>
<comment type="catalytic activity">
    <reaction evidence="1">
        <text>guanosine(46) in tRNA + S-adenosyl-L-methionine = N(7)-methylguanosine(46) in tRNA + S-adenosyl-L-homocysteine</text>
        <dbReference type="Rhea" id="RHEA:42708"/>
        <dbReference type="Rhea" id="RHEA-COMP:10188"/>
        <dbReference type="Rhea" id="RHEA-COMP:10189"/>
        <dbReference type="ChEBI" id="CHEBI:57856"/>
        <dbReference type="ChEBI" id="CHEBI:59789"/>
        <dbReference type="ChEBI" id="CHEBI:74269"/>
        <dbReference type="ChEBI" id="CHEBI:74480"/>
        <dbReference type="EC" id="2.1.1.33"/>
    </reaction>
</comment>
<evidence type="ECO:0000256" key="7">
    <source>
        <dbReference type="ARBA" id="ARBA00022694"/>
    </source>
</evidence>